<dbReference type="EMBL" id="NWVD01000003">
    <property type="protein sequence ID" value="PCG09025.1"/>
    <property type="molecule type" value="Genomic_DNA"/>
</dbReference>
<dbReference type="PROSITE" id="PS01045">
    <property type="entry name" value="SQUALEN_PHYTOEN_SYN_2"/>
    <property type="match status" value="1"/>
</dbReference>
<name>A0A2A4HZB7_9SPHN</name>
<dbReference type="CDD" id="cd00683">
    <property type="entry name" value="Trans_IPPS_HH"/>
    <property type="match status" value="1"/>
</dbReference>
<dbReference type="GO" id="GO:0016117">
    <property type="term" value="P:carotenoid biosynthetic process"/>
    <property type="evidence" value="ECO:0007669"/>
    <property type="project" value="UniProtKB-ARBA"/>
</dbReference>
<dbReference type="SFLD" id="SFLDG01212">
    <property type="entry name" value="Phytoene_synthase_like"/>
    <property type="match status" value="1"/>
</dbReference>
<reference evidence="2 3" key="1">
    <citation type="submission" date="2017-09" db="EMBL/GenBank/DDBJ databases">
        <title>Sphingomonas ginsenosidimutans KACC 14949, whole genome shotgun sequence.</title>
        <authorList>
            <person name="Feng G."/>
            <person name="Zhu H."/>
        </authorList>
    </citation>
    <scope>NUCLEOTIDE SEQUENCE [LARGE SCALE GENOMIC DNA]</scope>
    <source>
        <strain evidence="2 3">KACC 14949</strain>
    </source>
</reference>
<accession>A0A2A4HZB7</accession>
<dbReference type="AlphaFoldDB" id="A0A2A4HZB7"/>
<sequence length="310" mass="33596">MPERAALVEAARVSIARGSKSFAAASTLFAPAVRERAWLLYAWCRACDDLVDGQDHGGERVAVTDAQRRVTRVRALSVAALAGQPTGDPAFDALGVVAAETRMPPRYVHHLIDGFQLDADDWRPVGEDDLYRYCYHVAGAVGCIMAIVMGVPPEDEATLDRACDLGLAFQLANIARDVDEDARAGRCYLPQAWLAQAGIPADAVMAPAHRDALVMIARRLADRAALHEASARVGTRALSWRSAWAVLAAAGIYGDIARTVARRGAHAWDRRVTTGKAAKLAWIARAAAQASRRHVIPDTPRDPLLWTRPR</sequence>
<dbReference type="InterPro" id="IPR002060">
    <property type="entry name" value="Squ/phyt_synthse"/>
</dbReference>
<organism evidence="2 3">
    <name type="scientific">Sphingomonas ginsenosidimutans</name>
    <dbReference type="NCBI Taxonomy" id="862134"/>
    <lineage>
        <taxon>Bacteria</taxon>
        <taxon>Pseudomonadati</taxon>
        <taxon>Pseudomonadota</taxon>
        <taxon>Alphaproteobacteria</taxon>
        <taxon>Sphingomonadales</taxon>
        <taxon>Sphingomonadaceae</taxon>
        <taxon>Sphingomonas</taxon>
    </lineage>
</organism>
<dbReference type="PANTHER" id="PTHR31480">
    <property type="entry name" value="BIFUNCTIONAL LYCOPENE CYCLASE/PHYTOENE SYNTHASE"/>
    <property type="match status" value="1"/>
</dbReference>
<evidence type="ECO:0000313" key="3">
    <source>
        <dbReference type="Proteomes" id="UP000218784"/>
    </source>
</evidence>
<dbReference type="PROSITE" id="PS01044">
    <property type="entry name" value="SQUALEN_PHYTOEN_SYN_1"/>
    <property type="match status" value="1"/>
</dbReference>
<dbReference type="InterPro" id="IPR033904">
    <property type="entry name" value="Trans_IPPS_HH"/>
</dbReference>
<keyword evidence="1" id="KW-0808">Transferase</keyword>
<dbReference type="GO" id="GO:0004311">
    <property type="term" value="F:geranylgeranyl diphosphate synthase activity"/>
    <property type="evidence" value="ECO:0007669"/>
    <property type="project" value="InterPro"/>
</dbReference>
<dbReference type="Proteomes" id="UP000218784">
    <property type="component" value="Unassembled WGS sequence"/>
</dbReference>
<dbReference type="SFLD" id="SFLDG01018">
    <property type="entry name" value="Squalene/Phytoene_Synthase_Lik"/>
    <property type="match status" value="1"/>
</dbReference>
<dbReference type="SUPFAM" id="SSF48576">
    <property type="entry name" value="Terpenoid synthases"/>
    <property type="match status" value="1"/>
</dbReference>
<evidence type="ECO:0000313" key="2">
    <source>
        <dbReference type="EMBL" id="PCG09025.1"/>
    </source>
</evidence>
<comment type="caution">
    <text evidence="2">The sequence shown here is derived from an EMBL/GenBank/DDBJ whole genome shotgun (WGS) entry which is preliminary data.</text>
</comment>
<dbReference type="GO" id="GO:0051996">
    <property type="term" value="F:squalene synthase [NAD(P)H] activity"/>
    <property type="evidence" value="ECO:0007669"/>
    <property type="project" value="InterPro"/>
</dbReference>
<protein>
    <submittedName>
        <fullName evidence="2">Phytoene synthase</fullName>
    </submittedName>
</protein>
<dbReference type="InterPro" id="IPR019845">
    <property type="entry name" value="Squalene/phytoene_synthase_CS"/>
</dbReference>
<proteinExistence type="predicted"/>
<dbReference type="InterPro" id="IPR008949">
    <property type="entry name" value="Isoprenoid_synthase_dom_sf"/>
</dbReference>
<dbReference type="Pfam" id="PF00494">
    <property type="entry name" value="SQS_PSY"/>
    <property type="match status" value="1"/>
</dbReference>
<keyword evidence="3" id="KW-1185">Reference proteome</keyword>
<dbReference type="Gene3D" id="1.10.600.10">
    <property type="entry name" value="Farnesyl Diphosphate Synthase"/>
    <property type="match status" value="1"/>
</dbReference>
<dbReference type="SFLD" id="SFLDS00005">
    <property type="entry name" value="Isoprenoid_Synthase_Type_I"/>
    <property type="match status" value="1"/>
</dbReference>
<evidence type="ECO:0000256" key="1">
    <source>
        <dbReference type="ARBA" id="ARBA00022679"/>
    </source>
</evidence>
<dbReference type="RefSeq" id="WP_096611824.1">
    <property type="nucleotide sequence ID" value="NZ_NWVD01000003.1"/>
</dbReference>
<gene>
    <name evidence="2" type="ORF">COA17_08980</name>
</gene>
<dbReference type="InterPro" id="IPR044843">
    <property type="entry name" value="Trans_IPPS_bact-type"/>
</dbReference>